<dbReference type="Gene3D" id="1.20.1420.60">
    <property type="match status" value="1"/>
</dbReference>
<evidence type="ECO:0000313" key="3">
    <source>
        <dbReference type="Proteomes" id="UP000293952"/>
    </source>
</evidence>
<dbReference type="Pfam" id="PF14300">
    <property type="entry name" value="DMP19"/>
    <property type="match status" value="1"/>
</dbReference>
<gene>
    <name evidence="2" type="ORF">ERX46_04165</name>
</gene>
<dbReference type="InterPro" id="IPR025402">
    <property type="entry name" value="DMP19_C"/>
</dbReference>
<reference evidence="2 3" key="1">
    <citation type="submission" date="2019-02" db="EMBL/GenBank/DDBJ databases">
        <title>Genome sequence of the sea-ice species Brumimicrobium glaciale.</title>
        <authorList>
            <person name="Bowman J.P."/>
        </authorList>
    </citation>
    <scope>NUCLEOTIDE SEQUENCE [LARGE SCALE GENOMIC DNA]</scope>
    <source>
        <strain evidence="2 3">IC156</strain>
    </source>
</reference>
<proteinExistence type="predicted"/>
<evidence type="ECO:0000313" key="2">
    <source>
        <dbReference type="EMBL" id="RYM34577.1"/>
    </source>
</evidence>
<dbReference type="RefSeq" id="WP_130092586.1">
    <property type="nucleotide sequence ID" value="NZ_SETE01000002.1"/>
</dbReference>
<name>A0A4Q4KP25_9FLAO</name>
<dbReference type="Proteomes" id="UP000293952">
    <property type="component" value="Unassembled WGS sequence"/>
</dbReference>
<dbReference type="AlphaFoldDB" id="A0A4Q4KP25"/>
<dbReference type="OrthoDB" id="7989464at2"/>
<evidence type="ECO:0000259" key="1">
    <source>
        <dbReference type="Pfam" id="PF14300"/>
    </source>
</evidence>
<sequence length="157" mass="17948">MENITNRALISRLFRSAEEQLEDARLDGESWSKSYEAVQDLTVPEKMVYIIVKLNQSVTNGGFSEFYEASLGIFTPEIIHVLNEIKAVETAEIVSSSLAIVNLIGLLDDSYKAFVFNIKLSEPQRMQLYTCDVRYDQLQDKENLEDLLGDYLQDTIR</sequence>
<keyword evidence="3" id="KW-1185">Reference proteome</keyword>
<dbReference type="EMBL" id="SETE01000002">
    <property type="protein sequence ID" value="RYM34577.1"/>
    <property type="molecule type" value="Genomic_DNA"/>
</dbReference>
<accession>A0A4Q4KP25</accession>
<feature type="domain" description="DNA mimic protein DMP19 C-terminal" evidence="1">
    <location>
        <begin position="40"/>
        <end position="153"/>
    </location>
</feature>
<organism evidence="2 3">
    <name type="scientific">Brumimicrobium glaciale</name>
    <dbReference type="NCBI Taxonomy" id="200475"/>
    <lineage>
        <taxon>Bacteria</taxon>
        <taxon>Pseudomonadati</taxon>
        <taxon>Bacteroidota</taxon>
        <taxon>Flavobacteriia</taxon>
        <taxon>Flavobacteriales</taxon>
        <taxon>Crocinitomicaceae</taxon>
        <taxon>Brumimicrobium</taxon>
    </lineage>
</organism>
<protein>
    <submittedName>
        <fullName evidence="2">DUF4375 domain-containing protein</fullName>
    </submittedName>
</protein>
<comment type="caution">
    <text evidence="2">The sequence shown here is derived from an EMBL/GenBank/DDBJ whole genome shotgun (WGS) entry which is preliminary data.</text>
</comment>